<gene>
    <name evidence="3" type="ORF">H9I45_04950</name>
</gene>
<evidence type="ECO:0000313" key="3">
    <source>
        <dbReference type="EMBL" id="QOD61799.1"/>
    </source>
</evidence>
<dbReference type="RefSeq" id="WP_088352958.1">
    <property type="nucleotide sequence ID" value="NZ_CP061813.1"/>
</dbReference>
<protein>
    <submittedName>
        <fullName evidence="3">Peptidylprolyl isomerase</fullName>
    </submittedName>
</protein>
<dbReference type="KEGG" id="phal:H9I45_04950"/>
<keyword evidence="4" id="KW-1185">Reference proteome</keyword>
<reference evidence="3 4" key="1">
    <citation type="journal article" date="2016" name="Int. J. Syst. Evol. Microbiol.">
        <title>Polaribacter haliotis sp. nov., isolated from the gut of abalone Haliotis discus hannai.</title>
        <authorList>
            <person name="Kim Y.O."/>
            <person name="Park I.S."/>
            <person name="Park S."/>
            <person name="Nam B.H."/>
            <person name="Park J.M."/>
            <person name="Kim D.G."/>
            <person name="Yoon J.H."/>
        </authorList>
    </citation>
    <scope>NUCLEOTIDE SEQUENCE [LARGE SCALE GENOMIC DNA]</scope>
    <source>
        <strain evidence="3 4">KCTC 52418</strain>
    </source>
</reference>
<dbReference type="Pfam" id="PF00639">
    <property type="entry name" value="Rotamase"/>
    <property type="match status" value="2"/>
</dbReference>
<dbReference type="PANTHER" id="PTHR47245">
    <property type="entry name" value="PEPTIDYLPROLYL ISOMERASE"/>
    <property type="match status" value="1"/>
</dbReference>
<feature type="domain" description="PpiC" evidence="2">
    <location>
        <begin position="235"/>
        <end position="331"/>
    </location>
</feature>
<dbReference type="InterPro" id="IPR050245">
    <property type="entry name" value="PrsA_foldase"/>
</dbReference>
<dbReference type="Proteomes" id="UP000516764">
    <property type="component" value="Chromosome"/>
</dbReference>
<name>A0A7L8AJ19_9FLAO</name>
<evidence type="ECO:0000259" key="2">
    <source>
        <dbReference type="PROSITE" id="PS50198"/>
    </source>
</evidence>
<dbReference type="Gene3D" id="3.10.50.40">
    <property type="match status" value="2"/>
</dbReference>
<dbReference type="OrthoDB" id="14196at2"/>
<sequence>MKNSVLSIIFLLLTLTTLGQDKSKTLLTIDGEKITIEDFKRVYEKNLDAIDNEESKDVTKNLELFINYKLKVKEAYQIKLDTLPSYKREIETYRNQLSAPYLQDTTFIEDLVKELYVRTKNEVKAKHILVRIPKDATPKDTLIAYQKITDIRNRIINGEDFEEVAFVASEDNSAKDDPKSGRKGNKGNLGYFSAFDMVSEFEDSAYKTKVGEVSEPFRTQFGYHILKVDAKRPSLGEIQVAHILVSDTTAIGKKKIDELYAKLQNNGNFEELVKQYSDDGNTKQSGGKLRKFRKGKMLKPIEDAGFSLKNVGEYAVPVKTRFGWHIIKLVGKYPVKPFNELKNELTNKIKRSSRMQLSEIAVINKLKATYSIKENEEAKKILDRKNIRAIPKDSLQNVILKINDKELTQESFINFIRNRRHKPVYLLFDMFKNDEILSYYKENLVNTEPEYAYTLKEYEDGLLLFELMQQKIWNASSKDTLGLKNYFEANRNKYPSKELKNNKGEVMNDYQNFLEKNWIADLRKKSKINIKKRELKKLIKFYEKK</sequence>
<accession>A0A7L8AJ19</accession>
<dbReference type="EMBL" id="CP061813">
    <property type="protein sequence ID" value="QOD61799.1"/>
    <property type="molecule type" value="Genomic_DNA"/>
</dbReference>
<keyword evidence="1 3" id="KW-0413">Isomerase</keyword>
<dbReference type="InterPro" id="IPR046357">
    <property type="entry name" value="PPIase_dom_sf"/>
</dbReference>
<evidence type="ECO:0000313" key="4">
    <source>
        <dbReference type="Proteomes" id="UP000516764"/>
    </source>
</evidence>
<dbReference type="SUPFAM" id="SSF54534">
    <property type="entry name" value="FKBP-like"/>
    <property type="match status" value="2"/>
</dbReference>
<dbReference type="InterPro" id="IPR000297">
    <property type="entry name" value="PPIase_PpiC"/>
</dbReference>
<keyword evidence="1" id="KW-0697">Rotamase</keyword>
<dbReference type="PANTHER" id="PTHR47245:SF2">
    <property type="entry name" value="PEPTIDYL-PROLYL CIS-TRANS ISOMERASE HP_0175-RELATED"/>
    <property type="match status" value="1"/>
</dbReference>
<dbReference type="GO" id="GO:0003755">
    <property type="term" value="F:peptidyl-prolyl cis-trans isomerase activity"/>
    <property type="evidence" value="ECO:0007669"/>
    <property type="project" value="UniProtKB-KW"/>
</dbReference>
<dbReference type="AlphaFoldDB" id="A0A7L8AJ19"/>
<feature type="domain" description="PpiC" evidence="2">
    <location>
        <begin position="120"/>
        <end position="230"/>
    </location>
</feature>
<organism evidence="3 4">
    <name type="scientific">Polaribacter haliotis</name>
    <dbReference type="NCBI Taxonomy" id="1888915"/>
    <lineage>
        <taxon>Bacteria</taxon>
        <taxon>Pseudomonadati</taxon>
        <taxon>Bacteroidota</taxon>
        <taxon>Flavobacteriia</taxon>
        <taxon>Flavobacteriales</taxon>
        <taxon>Flavobacteriaceae</taxon>
    </lineage>
</organism>
<proteinExistence type="predicted"/>
<dbReference type="PROSITE" id="PS50198">
    <property type="entry name" value="PPIC_PPIASE_2"/>
    <property type="match status" value="2"/>
</dbReference>
<evidence type="ECO:0000256" key="1">
    <source>
        <dbReference type="PROSITE-ProRule" id="PRU00278"/>
    </source>
</evidence>